<proteinExistence type="predicted"/>
<evidence type="ECO:0000256" key="3">
    <source>
        <dbReference type="ARBA" id="ARBA00022553"/>
    </source>
</evidence>
<dbReference type="PROSITE" id="PS50885">
    <property type="entry name" value="HAMP"/>
    <property type="match status" value="1"/>
</dbReference>
<dbReference type="SUPFAM" id="SSF55874">
    <property type="entry name" value="ATPase domain of HSP90 chaperone/DNA topoisomerase II/histidine kinase"/>
    <property type="match status" value="1"/>
</dbReference>
<dbReference type="PANTHER" id="PTHR34220:SF11">
    <property type="entry name" value="SENSOR PROTEIN KINASE HPTS"/>
    <property type="match status" value="1"/>
</dbReference>
<dbReference type="Pfam" id="PF06580">
    <property type="entry name" value="His_kinase"/>
    <property type="match status" value="1"/>
</dbReference>
<dbReference type="GO" id="GO:0005524">
    <property type="term" value="F:ATP binding"/>
    <property type="evidence" value="ECO:0007669"/>
    <property type="project" value="UniProtKB-KW"/>
</dbReference>
<keyword evidence="11 12" id="KW-0472">Membrane</keyword>
<evidence type="ECO:0000256" key="1">
    <source>
        <dbReference type="ARBA" id="ARBA00004651"/>
    </source>
</evidence>
<dbReference type="GO" id="GO:0000155">
    <property type="term" value="F:phosphorelay sensor kinase activity"/>
    <property type="evidence" value="ECO:0007669"/>
    <property type="project" value="InterPro"/>
</dbReference>
<protein>
    <submittedName>
        <fullName evidence="14">Sensor histidine kinase YesM</fullName>
    </submittedName>
</protein>
<evidence type="ECO:0000256" key="4">
    <source>
        <dbReference type="ARBA" id="ARBA00022679"/>
    </source>
</evidence>
<name>A0A920CXL8_9BACL</name>
<organism evidence="14 15">
    <name type="scientific">Paenibacillus montaniterrae</name>
    <dbReference type="NCBI Taxonomy" id="429341"/>
    <lineage>
        <taxon>Bacteria</taxon>
        <taxon>Bacillati</taxon>
        <taxon>Bacillota</taxon>
        <taxon>Bacilli</taxon>
        <taxon>Bacillales</taxon>
        <taxon>Paenibacillaceae</taxon>
        <taxon>Paenibacillus</taxon>
    </lineage>
</organism>
<dbReference type="Pfam" id="PF02518">
    <property type="entry name" value="HATPase_c"/>
    <property type="match status" value="1"/>
</dbReference>
<reference evidence="14" key="1">
    <citation type="submission" date="2021-03" db="EMBL/GenBank/DDBJ databases">
        <title>Antimicrobial resistance genes in bacteria isolated from Japanese honey, and their potential for conferring macrolide and lincosamide resistance in the American foulbrood pathogen Paenibacillus larvae.</title>
        <authorList>
            <person name="Okamoto M."/>
            <person name="Kumagai M."/>
            <person name="Kanamori H."/>
            <person name="Takamatsu D."/>
        </authorList>
    </citation>
    <scope>NUCLEOTIDE SEQUENCE</scope>
    <source>
        <strain evidence="14">J40TS1</strain>
    </source>
</reference>
<dbReference type="SMART" id="SM00387">
    <property type="entry name" value="HATPase_c"/>
    <property type="match status" value="1"/>
</dbReference>
<evidence type="ECO:0000313" key="15">
    <source>
        <dbReference type="Proteomes" id="UP000683139"/>
    </source>
</evidence>
<dbReference type="AlphaFoldDB" id="A0A920CXL8"/>
<evidence type="ECO:0000256" key="8">
    <source>
        <dbReference type="ARBA" id="ARBA00022840"/>
    </source>
</evidence>
<evidence type="ECO:0000256" key="12">
    <source>
        <dbReference type="SAM" id="Phobius"/>
    </source>
</evidence>
<keyword evidence="6" id="KW-0547">Nucleotide-binding</keyword>
<dbReference type="Gene3D" id="6.10.340.10">
    <property type="match status" value="1"/>
</dbReference>
<keyword evidence="4" id="KW-0808">Transferase</keyword>
<dbReference type="Proteomes" id="UP000683139">
    <property type="component" value="Unassembled WGS sequence"/>
</dbReference>
<dbReference type="RefSeq" id="WP_213514733.1">
    <property type="nucleotide sequence ID" value="NZ_BOSE01000003.1"/>
</dbReference>
<accession>A0A920CXL8</accession>
<dbReference type="InterPro" id="IPR003594">
    <property type="entry name" value="HATPase_dom"/>
</dbReference>
<sequence>MLEMINKLRRKRYSFSTKLILILVAANLIISGITGLITYRVHQSLFNEELSRQHTMHNQQVLARLDSRVKDMYRITDYITLNPMVKQLISGLEENSSSYDRLMLEKELEKQLRQVRFDAPEIEAIRIYDLKNNMLNLGSFTGSFQQLQPSFLTETINMLEGTSGEYIWRRIGEDQFQDNANKNWVLAARLMRSEDLVTYGVMLILFRTSLFETYMKDLRQQGDTIGYLYDSNGDLLYMSTGSGQQPNVQIPSIDGLISQIVKEGGRSYLYTKQVSDQVQFSLVSRASLKEVQHRSKLILQVAIISALASMVFSWLIITIVSKRLLSPLKKLVHAMTRVRSGKFDTRVEIRSRDELGFIGDRFNQMTEQIDTLIREVYQRELSEKEAELKAIQARLNPHFMYNTLGMFFWKFYVLGDEKSAQLVNSLSEMLQYSLEPPSRFTTLRDELKQINHYLSIQQARYNDVLTTEIDVPDELLDNQIIRFLIQPIVENVFVHAFRDKKNDRYLVIRGRCEVNSSTEQSFLSLTIQDNGCGMEIETIERILYSAPHWTSTEKERDRIGLSSVIRRIELMHGKSYGIEISSKLGTGTLVKLRLPLECEQPLMDEREGNLVDRKADSG</sequence>
<evidence type="ECO:0000256" key="9">
    <source>
        <dbReference type="ARBA" id="ARBA00022989"/>
    </source>
</evidence>
<keyword evidence="15" id="KW-1185">Reference proteome</keyword>
<keyword evidence="3" id="KW-0597">Phosphoprotein</keyword>
<keyword evidence="10" id="KW-0902">Two-component regulatory system</keyword>
<dbReference type="Pfam" id="PF00672">
    <property type="entry name" value="HAMP"/>
    <property type="match status" value="1"/>
</dbReference>
<dbReference type="InterPro" id="IPR010559">
    <property type="entry name" value="Sig_transdc_His_kin_internal"/>
</dbReference>
<dbReference type="PANTHER" id="PTHR34220">
    <property type="entry name" value="SENSOR HISTIDINE KINASE YPDA"/>
    <property type="match status" value="1"/>
</dbReference>
<dbReference type="InterPro" id="IPR050640">
    <property type="entry name" value="Bact_2-comp_sensor_kinase"/>
</dbReference>
<evidence type="ECO:0000313" key="14">
    <source>
        <dbReference type="EMBL" id="GIP16460.1"/>
    </source>
</evidence>
<dbReference type="EMBL" id="BOSE01000003">
    <property type="protein sequence ID" value="GIP16460.1"/>
    <property type="molecule type" value="Genomic_DNA"/>
</dbReference>
<dbReference type="SMART" id="SM00304">
    <property type="entry name" value="HAMP"/>
    <property type="match status" value="1"/>
</dbReference>
<dbReference type="SUPFAM" id="SSF158472">
    <property type="entry name" value="HAMP domain-like"/>
    <property type="match status" value="1"/>
</dbReference>
<comment type="subcellular location">
    <subcellularLocation>
        <location evidence="1">Cell membrane</location>
        <topology evidence="1">Multi-pass membrane protein</topology>
    </subcellularLocation>
</comment>
<comment type="caution">
    <text evidence="14">The sequence shown here is derived from an EMBL/GenBank/DDBJ whole genome shotgun (WGS) entry which is preliminary data.</text>
</comment>
<feature type="transmembrane region" description="Helical" evidence="12">
    <location>
        <begin position="20"/>
        <end position="39"/>
    </location>
</feature>
<evidence type="ECO:0000256" key="7">
    <source>
        <dbReference type="ARBA" id="ARBA00022777"/>
    </source>
</evidence>
<evidence type="ECO:0000256" key="2">
    <source>
        <dbReference type="ARBA" id="ARBA00022475"/>
    </source>
</evidence>
<keyword evidence="7 14" id="KW-0418">Kinase</keyword>
<dbReference type="GO" id="GO:0005886">
    <property type="term" value="C:plasma membrane"/>
    <property type="evidence" value="ECO:0007669"/>
    <property type="project" value="UniProtKB-SubCell"/>
</dbReference>
<dbReference type="CDD" id="cd06225">
    <property type="entry name" value="HAMP"/>
    <property type="match status" value="1"/>
</dbReference>
<dbReference type="InterPro" id="IPR036890">
    <property type="entry name" value="HATPase_C_sf"/>
</dbReference>
<feature type="domain" description="HAMP" evidence="13">
    <location>
        <begin position="322"/>
        <end position="374"/>
    </location>
</feature>
<keyword evidence="9 12" id="KW-1133">Transmembrane helix</keyword>
<evidence type="ECO:0000259" key="13">
    <source>
        <dbReference type="PROSITE" id="PS50885"/>
    </source>
</evidence>
<gene>
    <name evidence="14" type="primary">yesM_6</name>
    <name evidence="14" type="ORF">J40TS1_21020</name>
</gene>
<evidence type="ECO:0000256" key="6">
    <source>
        <dbReference type="ARBA" id="ARBA00022741"/>
    </source>
</evidence>
<dbReference type="InterPro" id="IPR003660">
    <property type="entry name" value="HAMP_dom"/>
</dbReference>
<evidence type="ECO:0000256" key="11">
    <source>
        <dbReference type="ARBA" id="ARBA00023136"/>
    </source>
</evidence>
<keyword evidence="2" id="KW-1003">Cell membrane</keyword>
<keyword evidence="8" id="KW-0067">ATP-binding</keyword>
<evidence type="ECO:0000256" key="5">
    <source>
        <dbReference type="ARBA" id="ARBA00022692"/>
    </source>
</evidence>
<evidence type="ECO:0000256" key="10">
    <source>
        <dbReference type="ARBA" id="ARBA00023012"/>
    </source>
</evidence>
<keyword evidence="5 12" id="KW-0812">Transmembrane</keyword>
<dbReference type="Gene3D" id="3.30.565.10">
    <property type="entry name" value="Histidine kinase-like ATPase, C-terminal domain"/>
    <property type="match status" value="1"/>
</dbReference>
<feature type="transmembrane region" description="Helical" evidence="12">
    <location>
        <begin position="297"/>
        <end position="320"/>
    </location>
</feature>